<dbReference type="Proteomes" id="UP000298484">
    <property type="component" value="Unassembled WGS sequence"/>
</dbReference>
<protein>
    <recommendedName>
        <fullName evidence="3">histidine kinase</fullName>
        <ecNumber evidence="3">2.7.13.3</ecNumber>
    </recommendedName>
</protein>
<dbReference type="InterPro" id="IPR039506">
    <property type="entry name" value="SPOB_a"/>
</dbReference>
<comment type="catalytic activity">
    <reaction evidence="1">
        <text>ATP + protein L-histidine = ADP + protein N-phospho-L-histidine.</text>
        <dbReference type="EC" id="2.7.13.3"/>
    </reaction>
</comment>
<dbReference type="PRINTS" id="PR00344">
    <property type="entry name" value="BCTRLSENSOR"/>
</dbReference>
<comment type="caution">
    <text evidence="16">The sequence shown here is derived from an EMBL/GenBank/DDBJ whole genome shotgun (WGS) entry which is preliminary data.</text>
</comment>
<dbReference type="CDD" id="cd00130">
    <property type="entry name" value="PAS"/>
    <property type="match status" value="1"/>
</dbReference>
<dbReference type="GO" id="GO:0006355">
    <property type="term" value="P:regulation of DNA-templated transcription"/>
    <property type="evidence" value="ECO:0007669"/>
    <property type="project" value="InterPro"/>
</dbReference>
<dbReference type="InterPro" id="IPR004358">
    <property type="entry name" value="Sig_transdc_His_kin-like_C"/>
</dbReference>
<keyword evidence="17" id="KW-1185">Reference proteome</keyword>
<evidence type="ECO:0000256" key="1">
    <source>
        <dbReference type="ARBA" id="ARBA00000085"/>
    </source>
</evidence>
<keyword evidence="5" id="KW-0597">Phosphoprotein</keyword>
<evidence type="ECO:0000256" key="11">
    <source>
        <dbReference type="ARBA" id="ARBA00022989"/>
    </source>
</evidence>
<feature type="transmembrane region" description="Helical" evidence="14">
    <location>
        <begin position="13"/>
        <end position="35"/>
    </location>
</feature>
<reference evidence="16 17" key="1">
    <citation type="submission" date="2019-03" db="EMBL/GenBank/DDBJ databases">
        <title>Genome sequence of Lentibacillus salicampi ATCC BAA-719.</title>
        <authorList>
            <person name="Maclea K.S."/>
            <person name="Simoes Junior M."/>
        </authorList>
    </citation>
    <scope>NUCLEOTIDE SEQUENCE [LARGE SCALE GENOMIC DNA]</scope>
    <source>
        <strain evidence="16 17">ATCC BAA-719</strain>
    </source>
</reference>
<keyword evidence="13 14" id="KW-0472">Membrane</keyword>
<dbReference type="OrthoDB" id="9792686at2"/>
<evidence type="ECO:0000256" key="2">
    <source>
        <dbReference type="ARBA" id="ARBA00004651"/>
    </source>
</evidence>
<evidence type="ECO:0000256" key="9">
    <source>
        <dbReference type="ARBA" id="ARBA00022777"/>
    </source>
</evidence>
<dbReference type="InterPro" id="IPR036890">
    <property type="entry name" value="HATPase_C_sf"/>
</dbReference>
<evidence type="ECO:0000256" key="5">
    <source>
        <dbReference type="ARBA" id="ARBA00022553"/>
    </source>
</evidence>
<evidence type="ECO:0000256" key="13">
    <source>
        <dbReference type="ARBA" id="ARBA00023136"/>
    </source>
</evidence>
<dbReference type="Pfam" id="PF02518">
    <property type="entry name" value="HATPase_c"/>
    <property type="match status" value="1"/>
</dbReference>
<feature type="domain" description="Histidine kinase" evidence="15">
    <location>
        <begin position="335"/>
        <end position="526"/>
    </location>
</feature>
<evidence type="ECO:0000256" key="14">
    <source>
        <dbReference type="SAM" id="Phobius"/>
    </source>
</evidence>
<dbReference type="PROSITE" id="PS50109">
    <property type="entry name" value="HIS_KIN"/>
    <property type="match status" value="1"/>
</dbReference>
<dbReference type="Pfam" id="PF00989">
    <property type="entry name" value="PAS"/>
    <property type="match status" value="1"/>
</dbReference>
<gene>
    <name evidence="16" type="ORF">E4U82_08000</name>
</gene>
<dbReference type="GO" id="GO:0005524">
    <property type="term" value="F:ATP binding"/>
    <property type="evidence" value="ECO:0007669"/>
    <property type="project" value="UniProtKB-KW"/>
</dbReference>
<dbReference type="SMART" id="SM00387">
    <property type="entry name" value="HATPase_c"/>
    <property type="match status" value="1"/>
</dbReference>
<comment type="subcellular location">
    <subcellularLocation>
        <location evidence="2">Cell membrane</location>
        <topology evidence="2">Multi-pass membrane protein</topology>
    </subcellularLocation>
</comment>
<keyword evidence="12" id="KW-0902">Two-component regulatory system</keyword>
<accession>A0A4Y9ACV5</accession>
<dbReference type="Gene3D" id="3.30.565.10">
    <property type="entry name" value="Histidine kinase-like ATPase, C-terminal domain"/>
    <property type="match status" value="1"/>
</dbReference>
<keyword evidence="7 14" id="KW-0812">Transmembrane</keyword>
<dbReference type="EMBL" id="SRHY01000008">
    <property type="protein sequence ID" value="TFJ93265.1"/>
    <property type="molecule type" value="Genomic_DNA"/>
</dbReference>
<keyword evidence="4" id="KW-1003">Cell membrane</keyword>
<dbReference type="RefSeq" id="WP_135109675.1">
    <property type="nucleotide sequence ID" value="NZ_SRHY01000008.1"/>
</dbReference>
<dbReference type="PANTHER" id="PTHR43547:SF3">
    <property type="entry name" value="SENSOR PROTEIN CITS"/>
    <property type="match status" value="1"/>
</dbReference>
<dbReference type="GO" id="GO:0000155">
    <property type="term" value="F:phosphorelay sensor kinase activity"/>
    <property type="evidence" value="ECO:0007669"/>
    <property type="project" value="InterPro"/>
</dbReference>
<dbReference type="SUPFAM" id="SSF55785">
    <property type="entry name" value="PYP-like sensor domain (PAS domain)"/>
    <property type="match status" value="1"/>
</dbReference>
<dbReference type="SUPFAM" id="SSF103190">
    <property type="entry name" value="Sensory domain-like"/>
    <property type="match status" value="1"/>
</dbReference>
<keyword evidence="11 14" id="KW-1133">Transmembrane helix</keyword>
<dbReference type="SMART" id="SM00091">
    <property type="entry name" value="PAS"/>
    <property type="match status" value="1"/>
</dbReference>
<dbReference type="InterPro" id="IPR003594">
    <property type="entry name" value="HATPase_dom"/>
</dbReference>
<dbReference type="InterPro" id="IPR005467">
    <property type="entry name" value="His_kinase_dom"/>
</dbReference>
<dbReference type="GO" id="GO:0005886">
    <property type="term" value="C:plasma membrane"/>
    <property type="evidence" value="ECO:0007669"/>
    <property type="project" value="UniProtKB-SubCell"/>
</dbReference>
<dbReference type="SUPFAM" id="SSF55890">
    <property type="entry name" value="Sporulation response regulatory protein Spo0B"/>
    <property type="match status" value="1"/>
</dbReference>
<dbReference type="PANTHER" id="PTHR43547">
    <property type="entry name" value="TWO-COMPONENT HISTIDINE KINASE"/>
    <property type="match status" value="1"/>
</dbReference>
<evidence type="ECO:0000313" key="17">
    <source>
        <dbReference type="Proteomes" id="UP000298484"/>
    </source>
</evidence>
<dbReference type="FunFam" id="3.30.450.20:FF:000018">
    <property type="entry name" value="Sensor histidine kinase DcuS"/>
    <property type="match status" value="1"/>
</dbReference>
<dbReference type="Gene3D" id="3.30.450.20">
    <property type="entry name" value="PAS domain"/>
    <property type="match status" value="2"/>
</dbReference>
<dbReference type="SUPFAM" id="SSF55874">
    <property type="entry name" value="ATPase domain of HSP90 chaperone/DNA topoisomerase II/histidine kinase"/>
    <property type="match status" value="1"/>
</dbReference>
<dbReference type="EC" id="2.7.13.3" evidence="3"/>
<proteinExistence type="predicted"/>
<keyword evidence="6" id="KW-0808">Transferase</keyword>
<dbReference type="InterPro" id="IPR033463">
    <property type="entry name" value="sCache_3"/>
</dbReference>
<dbReference type="Pfam" id="PF17203">
    <property type="entry name" value="sCache_3_2"/>
    <property type="match status" value="1"/>
</dbReference>
<dbReference type="Pfam" id="PF14689">
    <property type="entry name" value="SPOB_a"/>
    <property type="match status" value="1"/>
</dbReference>
<dbReference type="InterPro" id="IPR029151">
    <property type="entry name" value="Sensor-like_sf"/>
</dbReference>
<evidence type="ECO:0000256" key="6">
    <source>
        <dbReference type="ARBA" id="ARBA00022679"/>
    </source>
</evidence>
<keyword evidence="8" id="KW-0547">Nucleotide-binding</keyword>
<evidence type="ECO:0000259" key="15">
    <source>
        <dbReference type="PROSITE" id="PS50109"/>
    </source>
</evidence>
<evidence type="ECO:0000313" key="16">
    <source>
        <dbReference type="EMBL" id="TFJ93265.1"/>
    </source>
</evidence>
<dbReference type="InterPro" id="IPR000014">
    <property type="entry name" value="PAS"/>
</dbReference>
<dbReference type="AlphaFoldDB" id="A0A4Y9ACV5"/>
<evidence type="ECO:0000256" key="4">
    <source>
        <dbReference type="ARBA" id="ARBA00022475"/>
    </source>
</evidence>
<sequence>MVKLKNVSLQTKILTLIISLILVVIILLSGIYIVLEKQQTEENMGDRALQVSKTVSFMPSVREAFHDANPSDSLQSIAENVRLQVGADYVVIANADGERYAHPNASLLGKPMAGDDNYRALIFGQYYISQSASSLGPALNGKSPVFDDDGNIMGIVSTGYLLEEIYAEIYQKIWDISKISLVVLILGTIGGIVLTNNIRKDTLGLEPYEIANLYRERSAILHSIKEGVIAIDEKGLITMMNQAASDMLELHSNYLYKPIEDILPNTLMYRVLESGENEQNQEMYLNDRWVIVSREVIKESDKIVGVVASFRDKTEIQEMIETISEVRQYSEDLRAQTHEYTNRLYVLSGLIQLGEYDEAVDMIQSELKTTDTQNHILFDQIQDSKVQAILLGKIGKASEKKVNFSLDDNSSLNALPDHIDISSLIGIIGNIIDNAFESVESTEEKDVTFFATDVGNDIIFEVADSGKGIDENKDLFKKGFSTKIGGDRGYGLTILQDTVKRLGGWIEMKNQKYGGTIVTVFLPEQLKQRGTFR</sequence>
<keyword evidence="10" id="KW-0067">ATP-binding</keyword>
<dbReference type="InterPro" id="IPR013767">
    <property type="entry name" value="PAS_fold"/>
</dbReference>
<name>A0A4Y9ACV5_9BACI</name>
<evidence type="ECO:0000256" key="7">
    <source>
        <dbReference type="ARBA" id="ARBA00022692"/>
    </source>
</evidence>
<evidence type="ECO:0000256" key="12">
    <source>
        <dbReference type="ARBA" id="ARBA00023012"/>
    </source>
</evidence>
<keyword evidence="9 16" id="KW-0418">Kinase</keyword>
<evidence type="ECO:0000256" key="10">
    <source>
        <dbReference type="ARBA" id="ARBA00022840"/>
    </source>
</evidence>
<evidence type="ECO:0000256" key="3">
    <source>
        <dbReference type="ARBA" id="ARBA00012438"/>
    </source>
</evidence>
<dbReference type="InterPro" id="IPR016120">
    <property type="entry name" value="Sig_transdc_His_kin_SpoOB"/>
</dbReference>
<organism evidence="16 17">
    <name type="scientific">Lentibacillus salicampi</name>
    <dbReference type="NCBI Taxonomy" id="175306"/>
    <lineage>
        <taxon>Bacteria</taxon>
        <taxon>Bacillati</taxon>
        <taxon>Bacillota</taxon>
        <taxon>Bacilli</taxon>
        <taxon>Bacillales</taxon>
        <taxon>Bacillaceae</taxon>
        <taxon>Lentibacillus</taxon>
    </lineage>
</organism>
<dbReference type="InterPro" id="IPR035965">
    <property type="entry name" value="PAS-like_dom_sf"/>
</dbReference>
<dbReference type="Gene3D" id="1.10.287.130">
    <property type="match status" value="1"/>
</dbReference>
<evidence type="ECO:0000256" key="8">
    <source>
        <dbReference type="ARBA" id="ARBA00022741"/>
    </source>
</evidence>